<feature type="compositionally biased region" description="Basic and acidic residues" evidence="1">
    <location>
        <begin position="1"/>
        <end position="22"/>
    </location>
</feature>
<protein>
    <submittedName>
        <fullName evidence="2">Uncharacterized protein</fullName>
    </submittedName>
</protein>
<sequence>MEAHAEAHAEAHVEAHEEEIATGHRIILLR</sequence>
<evidence type="ECO:0000256" key="1">
    <source>
        <dbReference type="SAM" id="MobiDB-lite"/>
    </source>
</evidence>
<dbReference type="EMBL" id="BDQI01000003">
    <property type="protein sequence ID" value="GAX50883.1"/>
    <property type="molecule type" value="Genomic_DNA"/>
</dbReference>
<reference evidence="3" key="1">
    <citation type="submission" date="2017-05" db="EMBL/GenBank/DDBJ databases">
        <title>Streptomyces olivochromogenes NBRC 3561 whole genome shotgun sequence.</title>
        <authorList>
            <person name="Dohra H."/>
            <person name="Kodani S."/>
        </authorList>
    </citation>
    <scope>NUCLEOTIDE SEQUENCE [LARGE SCALE GENOMIC DNA]</scope>
    <source>
        <strain evidence="3">NBRC 3561</strain>
    </source>
</reference>
<evidence type="ECO:0000313" key="2">
    <source>
        <dbReference type="EMBL" id="GAX50883.1"/>
    </source>
</evidence>
<comment type="caution">
    <text evidence="2">The sequence shown here is derived from an EMBL/GenBank/DDBJ whole genome shotgun (WGS) entry which is preliminary data.</text>
</comment>
<proteinExistence type="predicted"/>
<keyword evidence="3" id="KW-1185">Reference proteome</keyword>
<feature type="region of interest" description="Disordered" evidence="1">
    <location>
        <begin position="1"/>
        <end position="24"/>
    </location>
</feature>
<accession>A0A250V9L6</accession>
<gene>
    <name evidence="2" type="ORF">SO3561_02382</name>
</gene>
<evidence type="ECO:0000313" key="3">
    <source>
        <dbReference type="Proteomes" id="UP000217446"/>
    </source>
</evidence>
<organism evidence="2 3">
    <name type="scientific">Streptomyces olivochromogenes</name>
    <dbReference type="NCBI Taxonomy" id="1963"/>
    <lineage>
        <taxon>Bacteria</taxon>
        <taxon>Bacillati</taxon>
        <taxon>Actinomycetota</taxon>
        <taxon>Actinomycetes</taxon>
        <taxon>Kitasatosporales</taxon>
        <taxon>Streptomycetaceae</taxon>
        <taxon>Streptomyces</taxon>
    </lineage>
</organism>
<dbReference type="Proteomes" id="UP000217446">
    <property type="component" value="Unassembled WGS sequence"/>
</dbReference>
<name>A0A250V9L6_STROL</name>
<dbReference type="AlphaFoldDB" id="A0A250V9L6"/>